<dbReference type="AlphaFoldDB" id="A0A0A9GF27"/>
<evidence type="ECO:0000256" key="1">
    <source>
        <dbReference type="SAM" id="MobiDB-lite"/>
    </source>
</evidence>
<proteinExistence type="predicted"/>
<sequence length="78" mass="8654">MHCVHPATQRQGPQAQSFVHLQRLHDGQAPLQDTDDEEEATAVRARGGRGQQEDRMGEQRRARGEQPVKIPADAGHHA</sequence>
<protein>
    <submittedName>
        <fullName evidence="2">Uncharacterized protein</fullName>
    </submittedName>
</protein>
<feature type="compositionally biased region" description="Basic and acidic residues" evidence="1">
    <location>
        <begin position="51"/>
        <end position="66"/>
    </location>
</feature>
<organism evidence="2">
    <name type="scientific">Arundo donax</name>
    <name type="common">Giant reed</name>
    <name type="synonym">Donax arundinaceus</name>
    <dbReference type="NCBI Taxonomy" id="35708"/>
    <lineage>
        <taxon>Eukaryota</taxon>
        <taxon>Viridiplantae</taxon>
        <taxon>Streptophyta</taxon>
        <taxon>Embryophyta</taxon>
        <taxon>Tracheophyta</taxon>
        <taxon>Spermatophyta</taxon>
        <taxon>Magnoliopsida</taxon>
        <taxon>Liliopsida</taxon>
        <taxon>Poales</taxon>
        <taxon>Poaceae</taxon>
        <taxon>PACMAD clade</taxon>
        <taxon>Arundinoideae</taxon>
        <taxon>Arundineae</taxon>
        <taxon>Arundo</taxon>
    </lineage>
</organism>
<feature type="region of interest" description="Disordered" evidence="1">
    <location>
        <begin position="1"/>
        <end position="78"/>
    </location>
</feature>
<reference evidence="2" key="1">
    <citation type="submission" date="2014-09" db="EMBL/GenBank/DDBJ databases">
        <authorList>
            <person name="Magalhaes I.L.F."/>
            <person name="Oliveira U."/>
            <person name="Santos F.R."/>
            <person name="Vidigal T.H.D.A."/>
            <person name="Brescovit A.D."/>
            <person name="Santos A.J."/>
        </authorList>
    </citation>
    <scope>NUCLEOTIDE SEQUENCE</scope>
    <source>
        <tissue evidence="2">Shoot tissue taken approximately 20 cm above the soil surface</tissue>
    </source>
</reference>
<name>A0A0A9GF27_ARUDO</name>
<reference evidence="2" key="2">
    <citation type="journal article" date="2015" name="Data Brief">
        <title>Shoot transcriptome of the giant reed, Arundo donax.</title>
        <authorList>
            <person name="Barrero R.A."/>
            <person name="Guerrero F.D."/>
            <person name="Moolhuijzen P."/>
            <person name="Goolsby J.A."/>
            <person name="Tidwell J."/>
            <person name="Bellgard S.E."/>
            <person name="Bellgard M.I."/>
        </authorList>
    </citation>
    <scope>NUCLEOTIDE SEQUENCE</scope>
    <source>
        <tissue evidence="2">Shoot tissue taken approximately 20 cm above the soil surface</tissue>
    </source>
</reference>
<feature type="compositionally biased region" description="Polar residues" evidence="1">
    <location>
        <begin position="8"/>
        <end position="19"/>
    </location>
</feature>
<evidence type="ECO:0000313" key="2">
    <source>
        <dbReference type="EMBL" id="JAE19283.1"/>
    </source>
</evidence>
<accession>A0A0A9GF27</accession>
<dbReference type="EMBL" id="GBRH01178613">
    <property type="protein sequence ID" value="JAE19283.1"/>
    <property type="molecule type" value="Transcribed_RNA"/>
</dbReference>